<keyword evidence="8" id="KW-0067">ATP-binding</keyword>
<dbReference type="InterPro" id="IPR016024">
    <property type="entry name" value="ARM-type_fold"/>
</dbReference>
<feature type="domain" description="ABC transporter" evidence="12">
    <location>
        <begin position="424"/>
        <end position="671"/>
    </location>
</feature>
<gene>
    <name evidence="13" type="ORF">CPAV1605_1170</name>
</gene>
<dbReference type="InterPro" id="IPR050611">
    <property type="entry name" value="ABCF"/>
</dbReference>
<dbReference type="InterPro" id="IPR027417">
    <property type="entry name" value="P-loop_NTPase"/>
</dbReference>
<keyword evidence="11" id="KW-0175">Coiled coil</keyword>
<protein>
    <submittedName>
        <fullName evidence="13">ABC transporter</fullName>
    </submittedName>
</protein>
<dbReference type="InterPro" id="IPR011989">
    <property type="entry name" value="ARM-like"/>
</dbReference>
<dbReference type="InterPro" id="IPR017871">
    <property type="entry name" value="ABC_transporter-like_CS"/>
</dbReference>
<dbReference type="InterPro" id="IPR003593">
    <property type="entry name" value="AAA+_ATPase"/>
</dbReference>
<evidence type="ECO:0000256" key="10">
    <source>
        <dbReference type="ARBA" id="ARBA00049360"/>
    </source>
</evidence>
<evidence type="ECO:0000256" key="4">
    <source>
        <dbReference type="ARBA" id="ARBA00022490"/>
    </source>
</evidence>
<comment type="similarity">
    <text evidence="3">Belongs to the ABC transporter superfamily. ABCF family. EF3 subfamily.</text>
</comment>
<dbReference type="AlphaFoldDB" id="A0A5E8CKY1"/>
<evidence type="ECO:0000256" key="8">
    <source>
        <dbReference type="ARBA" id="ARBA00022840"/>
    </source>
</evidence>
<keyword evidence="4" id="KW-0963">Cytoplasm</keyword>
<feature type="domain" description="ABC transporter" evidence="12">
    <location>
        <begin position="700"/>
        <end position="1031"/>
    </location>
</feature>
<evidence type="ECO:0000256" key="9">
    <source>
        <dbReference type="ARBA" id="ARBA00022917"/>
    </source>
</evidence>
<sequence length="1093" mass="125342">MKIKIFKHKIPFKIYNIVYNMDENLNISSVVALETKLGEQSIILPENEIQENKAALMILESFAVTETDKITESMLKSLTDVDTTNFKNMDCKWIQIIQNLLDIFLVKKQKSIYNYISPAVLKCMPEINEWYYSELIDILKNKTKKSTKDLIKYNSLLCIKYIAENYPLQIKLNMLKLIPFLTDLLYDLKNKISSLAFETMELVLKCSGNKDLDPFLPIVLDALKNTDKMSYAVEQLAGCVFVQNIETPALAITCPILNRGLVDTRTETRRKCCVIIDNMCKLVEHPKEIIPIIDELKPRVKNCAENISNPEARHIAEKALATINIACGKDDIVFKEVKDIEEIIRQVFQKNSIQQIEDEYFCFLSVLAKNLCNANHFILDQWILYFNNYLKDTDKELSEKICQEVFEIVKTTFIIKEDFFEDTEEGQDLYKGVFSLAYGALTLLNNTHLHLKRNRFYGLLGPNNCGKTTLMRAISNEQVDGFPKKDELKTIFVEHEIQEREIGEDKDGYPIFNMDLCGIDWVVDCCNEVYKLQPPVTREQVEDVMEEIGFGNSKKDSGKDRAADAEMGVTTYSGGWKMKMQLCAATLMNADILMLDEPTGHLDVKNIQWLKDWLSNFKNKGGSIITTSHDSSFLDEMCTHIIDFQNRKLCMFRGDKGMVLKQFVEKFPEKKGYFELKNDVMKFTFPVPQKLEKKGSSVILKMNSVSFQYPIRDKPTVMNISLVANTSSRVAVIGPNGAGKSTAIKLLIGELKPSQGTVWRNPNARIAYVAQHAFQHLEKHITKTPAQYIMWRFAGNEDKESLEFRAEENEEEVQKTKYFLKKVEITYELRKCTCQAEEKIAVYPDYFMGRRELKKEKTKEYEVKWVGKPREESMWVKKEMLLSMGTLTMMQRYDEKLAAEAGLMSKTLTTDSIEKHLKGFGIEAEQASHTLLGSLSGGQKVKVVLAASMWLNPHLVILDEPTNYLDRDGLGALTKAIEEFKGGVVIISHNREFANAVAQEKWIMEAGRLRKEGESIANQEEETGHGNKVQDDTFTDSHGNVLKINRKAELSEKDKKTEIKRITKRIKSAKKNNDLTQEEIWELEEKLDELKGE</sequence>
<dbReference type="Pfam" id="PF24987">
    <property type="entry name" value="HEAT_EF3_N"/>
    <property type="match status" value="1"/>
</dbReference>
<comment type="subcellular location">
    <subcellularLocation>
        <location evidence="1">Cytoplasm</location>
    </subcellularLocation>
</comment>
<keyword evidence="9" id="KW-0648">Protein biosynthesis</keyword>
<dbReference type="PANTHER" id="PTHR19211">
    <property type="entry name" value="ATP-BINDING TRANSPORT PROTEIN-RELATED"/>
    <property type="match status" value="1"/>
</dbReference>
<dbReference type="PROSITE" id="PS50893">
    <property type="entry name" value="ABC_TRANSPORTER_2"/>
    <property type="match status" value="2"/>
</dbReference>
<dbReference type="InterPro" id="IPR003439">
    <property type="entry name" value="ABC_transporter-like_ATP-bd"/>
</dbReference>
<dbReference type="SUPFAM" id="SSF48371">
    <property type="entry name" value="ARM repeat"/>
    <property type="match status" value="1"/>
</dbReference>
<dbReference type="CDD" id="cd03221">
    <property type="entry name" value="ABCF_EF-3"/>
    <property type="match status" value="1"/>
</dbReference>
<evidence type="ECO:0000313" key="13">
    <source>
        <dbReference type="EMBL" id="VVU95419.1"/>
    </source>
</evidence>
<keyword evidence="7" id="KW-0251">Elongation factor</keyword>
<dbReference type="GO" id="GO:0003746">
    <property type="term" value="F:translation elongation factor activity"/>
    <property type="evidence" value="ECO:0007669"/>
    <property type="project" value="UniProtKB-KW"/>
</dbReference>
<evidence type="ECO:0000256" key="11">
    <source>
        <dbReference type="SAM" id="Coils"/>
    </source>
</evidence>
<dbReference type="Gene3D" id="3.40.50.300">
    <property type="entry name" value="P-loop containing nucleotide triphosphate hydrolases"/>
    <property type="match status" value="2"/>
</dbReference>
<accession>A0A5E8CKY1</accession>
<dbReference type="GO" id="GO:0016887">
    <property type="term" value="F:ATP hydrolysis activity"/>
    <property type="evidence" value="ECO:0007669"/>
    <property type="project" value="InterPro"/>
</dbReference>
<dbReference type="GO" id="GO:0005524">
    <property type="term" value="F:ATP binding"/>
    <property type="evidence" value="ECO:0007669"/>
    <property type="project" value="UniProtKB-KW"/>
</dbReference>
<dbReference type="UniPathway" id="UPA00345"/>
<evidence type="ECO:0000256" key="2">
    <source>
        <dbReference type="ARBA" id="ARBA00004815"/>
    </source>
</evidence>
<dbReference type="SMART" id="SM00382">
    <property type="entry name" value="AAA"/>
    <property type="match status" value="2"/>
</dbReference>
<evidence type="ECO:0000259" key="12">
    <source>
        <dbReference type="PROSITE" id="PS50893"/>
    </source>
</evidence>
<evidence type="ECO:0000256" key="7">
    <source>
        <dbReference type="ARBA" id="ARBA00022768"/>
    </source>
</evidence>
<evidence type="ECO:0000256" key="5">
    <source>
        <dbReference type="ARBA" id="ARBA00022737"/>
    </source>
</evidence>
<evidence type="ECO:0000256" key="1">
    <source>
        <dbReference type="ARBA" id="ARBA00004496"/>
    </source>
</evidence>
<dbReference type="PROSITE" id="PS00211">
    <property type="entry name" value="ABC_TRANSPORTER_1"/>
    <property type="match status" value="2"/>
</dbReference>
<dbReference type="Gene3D" id="1.25.10.10">
    <property type="entry name" value="Leucine-rich Repeat Variant"/>
    <property type="match status" value="1"/>
</dbReference>
<dbReference type="SUPFAM" id="SSF52540">
    <property type="entry name" value="P-loop containing nucleoside triphosphate hydrolases"/>
    <property type="match status" value="2"/>
</dbReference>
<feature type="coiled-coil region" evidence="11">
    <location>
        <begin position="1052"/>
        <end position="1093"/>
    </location>
</feature>
<name>A0A5E8CKY1_9ZZZZ</name>
<comment type="pathway">
    <text evidence="2">Protein biosynthesis; polypeptide chain elongation.</text>
</comment>
<keyword evidence="5" id="KW-0677">Repeat</keyword>
<comment type="catalytic activity">
    <reaction evidence="10">
        <text>ATP + H2O = ADP + phosphate + H(+)</text>
        <dbReference type="Rhea" id="RHEA:13065"/>
        <dbReference type="ChEBI" id="CHEBI:15377"/>
        <dbReference type="ChEBI" id="CHEBI:15378"/>
        <dbReference type="ChEBI" id="CHEBI:30616"/>
        <dbReference type="ChEBI" id="CHEBI:43474"/>
        <dbReference type="ChEBI" id="CHEBI:456216"/>
    </reaction>
</comment>
<dbReference type="Pfam" id="PF24984">
    <property type="entry name" value="HEAT_EF3_GNC1"/>
    <property type="match status" value="1"/>
</dbReference>
<dbReference type="Pfam" id="PF00005">
    <property type="entry name" value="ABC_tran"/>
    <property type="match status" value="2"/>
</dbReference>
<dbReference type="InterPro" id="IPR016197">
    <property type="entry name" value="Chromo-like_dom_sf"/>
</dbReference>
<reference evidence="13" key="1">
    <citation type="submission" date="2019-09" db="EMBL/GenBank/DDBJ databases">
        <authorList>
            <person name="Needham M D."/>
        </authorList>
    </citation>
    <scope>NUCLEOTIDE SEQUENCE</scope>
</reference>
<dbReference type="EMBL" id="CABVLZ010000004">
    <property type="protein sequence ID" value="VVU95419.1"/>
    <property type="molecule type" value="Genomic_DNA"/>
</dbReference>
<dbReference type="Gene3D" id="2.40.50.990">
    <property type="match status" value="1"/>
</dbReference>
<keyword evidence="6" id="KW-0547">Nucleotide-binding</keyword>
<dbReference type="GO" id="GO:0005737">
    <property type="term" value="C:cytoplasm"/>
    <property type="evidence" value="ECO:0007669"/>
    <property type="project" value="UniProtKB-SubCell"/>
</dbReference>
<proteinExistence type="inferred from homology"/>
<evidence type="ECO:0000256" key="3">
    <source>
        <dbReference type="ARBA" id="ARBA00011054"/>
    </source>
</evidence>
<dbReference type="InterPro" id="IPR047038">
    <property type="entry name" value="eEF3_chromodomain-like_sf"/>
</dbReference>
<dbReference type="PANTHER" id="PTHR19211:SF5">
    <property type="entry name" value="ELONGATION FACTOR 3A-RELATED"/>
    <property type="match status" value="1"/>
</dbReference>
<dbReference type="SUPFAM" id="SSF54160">
    <property type="entry name" value="Chromo domain-like"/>
    <property type="match status" value="1"/>
</dbReference>
<organism evidence="13">
    <name type="scientific">seawater metagenome</name>
    <dbReference type="NCBI Taxonomy" id="1561972"/>
    <lineage>
        <taxon>unclassified sequences</taxon>
        <taxon>metagenomes</taxon>
        <taxon>ecological metagenomes</taxon>
    </lineage>
</organism>
<evidence type="ECO:0000256" key="6">
    <source>
        <dbReference type="ARBA" id="ARBA00022741"/>
    </source>
</evidence>